<evidence type="ECO:0000313" key="2">
    <source>
        <dbReference type="Proteomes" id="UP000216207"/>
    </source>
</evidence>
<comment type="caution">
    <text evidence="1">The sequence shown here is derived from an EMBL/GenBank/DDBJ whole genome shotgun (WGS) entry which is preliminary data.</text>
</comment>
<sequence length="103" mass="11734">MKSIDGNSPFLYYESCMKFIHQSARTGMTPVDEERANRTFGGFPPAACDSRKLLSKQWGDLLHKNKSSTQQIQRVGARLPLQVDAPTAGGYEKYVWNCWVHRK</sequence>
<dbReference type="Proteomes" id="UP000216207">
    <property type="component" value="Unassembled WGS sequence"/>
</dbReference>
<accession>A0A268NVY9</accession>
<proteinExistence type="predicted"/>
<reference evidence="1 2" key="1">
    <citation type="submission" date="2017-07" db="EMBL/GenBank/DDBJ databases">
        <title>Isolation and whole genome analysis of endospore-forming bacteria from heroin.</title>
        <authorList>
            <person name="Kalinowski J."/>
            <person name="Ahrens B."/>
            <person name="Al-Dilaimi A."/>
            <person name="Winkler A."/>
            <person name="Wibberg D."/>
            <person name="Schleenbecker U."/>
            <person name="Ruckert C."/>
            <person name="Wolfel R."/>
            <person name="Grass G."/>
        </authorList>
    </citation>
    <scope>NUCLEOTIDE SEQUENCE [LARGE SCALE GENOMIC DNA]</scope>
    <source>
        <strain evidence="1 2">7539</strain>
    </source>
</reference>
<name>A0A268NVY9_SHOCL</name>
<dbReference type="AlphaFoldDB" id="A0A268NVY9"/>
<dbReference type="EMBL" id="NPCC01000036">
    <property type="protein sequence ID" value="PAE87250.1"/>
    <property type="molecule type" value="Genomic_DNA"/>
</dbReference>
<evidence type="ECO:0000313" key="1">
    <source>
        <dbReference type="EMBL" id="PAE87250.1"/>
    </source>
</evidence>
<gene>
    <name evidence="1" type="ORF">CHH72_18875</name>
</gene>
<protein>
    <submittedName>
        <fullName evidence="1">Uncharacterized protein</fullName>
    </submittedName>
</protein>
<organism evidence="1 2">
    <name type="scientific">Shouchella clausii</name>
    <name type="common">Alkalihalobacillus clausii</name>
    <dbReference type="NCBI Taxonomy" id="79880"/>
    <lineage>
        <taxon>Bacteria</taxon>
        <taxon>Bacillati</taxon>
        <taxon>Bacillota</taxon>
        <taxon>Bacilli</taxon>
        <taxon>Bacillales</taxon>
        <taxon>Bacillaceae</taxon>
        <taxon>Shouchella</taxon>
    </lineage>
</organism>